<keyword evidence="1" id="KW-0812">Transmembrane</keyword>
<dbReference type="Pfam" id="PF25917">
    <property type="entry name" value="BSH_RND"/>
    <property type="match status" value="1"/>
</dbReference>
<dbReference type="InterPro" id="IPR058634">
    <property type="entry name" value="AaeA-lik-b-barrel"/>
</dbReference>
<dbReference type="Gene3D" id="2.40.50.100">
    <property type="match status" value="1"/>
</dbReference>
<dbReference type="InterPro" id="IPR050393">
    <property type="entry name" value="MFP_Efflux_Pump"/>
</dbReference>
<feature type="domain" description="Multidrug resistance protein MdtA-like barrel-sandwich hybrid" evidence="2">
    <location>
        <begin position="49"/>
        <end position="243"/>
    </location>
</feature>
<dbReference type="Pfam" id="PF25963">
    <property type="entry name" value="Beta-barrel_AAEA"/>
    <property type="match status" value="1"/>
</dbReference>
<evidence type="ECO:0000313" key="5">
    <source>
        <dbReference type="Proteomes" id="UP000001695"/>
    </source>
</evidence>
<dbReference type="Gene3D" id="2.40.30.170">
    <property type="match status" value="1"/>
</dbReference>
<dbReference type="EMBL" id="CP001016">
    <property type="protein sequence ID" value="ACB93851.1"/>
    <property type="molecule type" value="Genomic_DNA"/>
</dbReference>
<evidence type="ECO:0000259" key="2">
    <source>
        <dbReference type="Pfam" id="PF25917"/>
    </source>
</evidence>
<feature type="domain" description="p-hydroxybenzoic acid efflux pump subunit AaeA-like beta-barrel" evidence="3">
    <location>
        <begin position="248"/>
        <end position="341"/>
    </location>
</feature>
<dbReference type="AlphaFoldDB" id="B2ICG2"/>
<dbReference type="Proteomes" id="UP000001695">
    <property type="component" value="Chromosome"/>
</dbReference>
<dbReference type="KEGG" id="bid:Bind_0195"/>
<keyword evidence="5" id="KW-1185">Reference proteome</keyword>
<dbReference type="NCBIfam" id="NF007785">
    <property type="entry name" value="PRK10476.1"/>
    <property type="match status" value="1"/>
</dbReference>
<proteinExistence type="predicted"/>
<dbReference type="STRING" id="395963.Bind_0195"/>
<evidence type="ECO:0000256" key="1">
    <source>
        <dbReference type="SAM" id="Phobius"/>
    </source>
</evidence>
<reference evidence="4 5" key="2">
    <citation type="journal article" date="2010" name="J. Bacteriol.">
        <title>Complete genome sequence of Beijerinckia indica subsp. indica.</title>
        <authorList>
            <person name="Tamas I."/>
            <person name="Dedysh S.N."/>
            <person name="Liesack W."/>
            <person name="Stott M.B."/>
            <person name="Alam M."/>
            <person name="Murrell J.C."/>
            <person name="Dunfield P.F."/>
        </authorList>
    </citation>
    <scope>NUCLEOTIDE SEQUENCE [LARGE SCALE GENOMIC DNA]</scope>
    <source>
        <strain evidence="5">ATCC 9039 / DSM 1715 / NCIMB 8712</strain>
    </source>
</reference>
<dbReference type="PANTHER" id="PTHR30367:SF1">
    <property type="entry name" value="MULTIDRUG RESISTANCE PROTEIN MDTN"/>
    <property type="match status" value="1"/>
</dbReference>
<evidence type="ECO:0000313" key="4">
    <source>
        <dbReference type="EMBL" id="ACB93851.1"/>
    </source>
</evidence>
<gene>
    <name evidence="4" type="ordered locus">Bind_0195</name>
</gene>
<dbReference type="SUPFAM" id="SSF111369">
    <property type="entry name" value="HlyD-like secretion proteins"/>
    <property type="match status" value="2"/>
</dbReference>
<name>B2ICG2_BEII9</name>
<dbReference type="PANTHER" id="PTHR30367">
    <property type="entry name" value="P-HYDROXYBENZOIC ACID EFFLUX PUMP SUBUNIT AAEA-RELATED"/>
    <property type="match status" value="1"/>
</dbReference>
<reference evidence="5" key="1">
    <citation type="submission" date="2008-03" db="EMBL/GenBank/DDBJ databases">
        <title>Complete sequence of chromosome of Beijerinckia indica subsp. indica ATCC 9039.</title>
        <authorList>
            <consortium name="US DOE Joint Genome Institute"/>
            <person name="Copeland A."/>
            <person name="Lucas S."/>
            <person name="Lapidus A."/>
            <person name="Glavina del Rio T."/>
            <person name="Dalin E."/>
            <person name="Tice H."/>
            <person name="Bruce D."/>
            <person name="Goodwin L."/>
            <person name="Pitluck S."/>
            <person name="LaButti K."/>
            <person name="Schmutz J."/>
            <person name="Larimer F."/>
            <person name="Land M."/>
            <person name="Hauser L."/>
            <person name="Kyrpides N."/>
            <person name="Mikhailova N."/>
            <person name="Dunfield P.F."/>
            <person name="Dedysh S.N."/>
            <person name="Liesack W."/>
            <person name="Saw J.H."/>
            <person name="Alam M."/>
            <person name="Chen Y."/>
            <person name="Murrell J.C."/>
            <person name="Richardson P."/>
        </authorList>
    </citation>
    <scope>NUCLEOTIDE SEQUENCE [LARGE SCALE GENOMIC DNA]</scope>
    <source>
        <strain evidence="5">ATCC 9039 / DSM 1715 / NCIMB 8712</strain>
    </source>
</reference>
<keyword evidence="1" id="KW-1133">Transmembrane helix</keyword>
<dbReference type="eggNOG" id="COG1566">
    <property type="taxonomic scope" value="Bacteria"/>
</dbReference>
<dbReference type="RefSeq" id="WP_012383209.1">
    <property type="nucleotide sequence ID" value="NC_010581.1"/>
</dbReference>
<dbReference type="HOGENOM" id="CLU_018816_15_2_5"/>
<dbReference type="InterPro" id="IPR058625">
    <property type="entry name" value="MdtA-like_BSH"/>
</dbReference>
<dbReference type="OrthoDB" id="9816569at2"/>
<sequence>MKAAGAPKRGLLIRIIVLAVIGYGLFLAWQAYRQDRDFPYSDDASLDAEVVHVAASVGGRLLNLPVHENQAVRAGDLLFELDPVPYRLAVEQAKADLDLAKAALATRRRVITTETAAANIAKEQTTRAKTNYELAVRTAERLAPLAAKNFVPKQQYDNAEVVRRDAATSLSQAQRQEAAAIAAIGDTSGEEAAIRAREAALAIAERALENTIMRAPHAGRIAGLKVTTGEFIAPAQSLFTLITTDEWFLIANFRESQLPVIKVGDCVTGYSMIDRTKPLHGRVQGIGWGVLEASGPILPRQLPFVQRSLNWVRVAQRFPVRVHLEEPPEELMRIGASASAQIRYGAACQGQENEGNDAAAHS</sequence>
<accession>B2ICG2</accession>
<evidence type="ECO:0000259" key="3">
    <source>
        <dbReference type="Pfam" id="PF25963"/>
    </source>
</evidence>
<dbReference type="Gene3D" id="1.10.287.470">
    <property type="entry name" value="Helix hairpin bin"/>
    <property type="match status" value="1"/>
</dbReference>
<protein>
    <submittedName>
        <fullName evidence="4">Secretion protein HlyD family protein</fullName>
    </submittedName>
</protein>
<keyword evidence="1" id="KW-0472">Membrane</keyword>
<feature type="transmembrane region" description="Helical" evidence="1">
    <location>
        <begin position="12"/>
        <end position="32"/>
    </location>
</feature>
<organism evidence="4 5">
    <name type="scientific">Beijerinckia indica subsp. indica (strain ATCC 9039 / DSM 1715 / NCIMB 8712)</name>
    <dbReference type="NCBI Taxonomy" id="395963"/>
    <lineage>
        <taxon>Bacteria</taxon>
        <taxon>Pseudomonadati</taxon>
        <taxon>Pseudomonadota</taxon>
        <taxon>Alphaproteobacteria</taxon>
        <taxon>Hyphomicrobiales</taxon>
        <taxon>Beijerinckiaceae</taxon>
        <taxon>Beijerinckia</taxon>
    </lineage>
</organism>